<feature type="coiled-coil region" evidence="1">
    <location>
        <begin position="212"/>
        <end position="239"/>
    </location>
</feature>
<dbReference type="Proteomes" id="UP000507470">
    <property type="component" value="Unassembled WGS sequence"/>
</dbReference>
<name>A0A6J7ZVT3_MYTCO</name>
<evidence type="ECO:0000259" key="3">
    <source>
        <dbReference type="Pfam" id="PF20231"/>
    </source>
</evidence>
<dbReference type="EMBL" id="CACVKT020000137">
    <property type="protein sequence ID" value="CAC5356285.1"/>
    <property type="molecule type" value="Genomic_DNA"/>
</dbReference>
<feature type="domain" description="DUF6589" evidence="3">
    <location>
        <begin position="397"/>
        <end position="709"/>
    </location>
</feature>
<accession>A0A6J7ZVT3</accession>
<proteinExistence type="predicted"/>
<protein>
    <recommendedName>
        <fullName evidence="3">DUF6589 domain-containing protein</fullName>
    </recommendedName>
</protein>
<keyword evidence="5" id="KW-1185">Reference proteome</keyword>
<dbReference type="InterPro" id="IPR046496">
    <property type="entry name" value="DUF6589"/>
</dbReference>
<feature type="compositionally biased region" description="Polar residues" evidence="2">
    <location>
        <begin position="154"/>
        <end position="165"/>
    </location>
</feature>
<evidence type="ECO:0000256" key="1">
    <source>
        <dbReference type="SAM" id="Coils"/>
    </source>
</evidence>
<feature type="region of interest" description="Disordered" evidence="2">
    <location>
        <begin position="136"/>
        <end position="175"/>
    </location>
</feature>
<gene>
    <name evidence="4" type="ORF">MCOR_535</name>
</gene>
<keyword evidence="1" id="KW-0175">Coiled coil</keyword>
<reference evidence="4 5" key="1">
    <citation type="submission" date="2020-06" db="EMBL/GenBank/DDBJ databases">
        <authorList>
            <person name="Li R."/>
            <person name="Bekaert M."/>
        </authorList>
    </citation>
    <scope>NUCLEOTIDE SEQUENCE [LARGE SCALE GENOMIC DNA]</scope>
    <source>
        <strain evidence="5">wild</strain>
    </source>
</reference>
<evidence type="ECO:0000313" key="4">
    <source>
        <dbReference type="EMBL" id="CAC5356285.1"/>
    </source>
</evidence>
<organism evidence="4 5">
    <name type="scientific">Mytilus coruscus</name>
    <name type="common">Sea mussel</name>
    <dbReference type="NCBI Taxonomy" id="42192"/>
    <lineage>
        <taxon>Eukaryota</taxon>
        <taxon>Metazoa</taxon>
        <taxon>Spiralia</taxon>
        <taxon>Lophotrochozoa</taxon>
        <taxon>Mollusca</taxon>
        <taxon>Bivalvia</taxon>
        <taxon>Autobranchia</taxon>
        <taxon>Pteriomorphia</taxon>
        <taxon>Mytilida</taxon>
        <taxon>Mytiloidea</taxon>
        <taxon>Mytilidae</taxon>
        <taxon>Mytilinae</taxon>
        <taxon>Mytilus</taxon>
    </lineage>
</organism>
<evidence type="ECO:0000313" key="5">
    <source>
        <dbReference type="Proteomes" id="UP000507470"/>
    </source>
</evidence>
<dbReference type="Pfam" id="PF20231">
    <property type="entry name" value="DUF6589"/>
    <property type="match status" value="1"/>
</dbReference>
<sequence>MDRSTCLHCSHVFSSSKDVRRNVDKLQGDVDIIKTLSLTYGIAEKKTLRSYVDSAESCYVCSKCFATLQGICRSQKRYNNLTENLKNAASLNFVNFKTECTSLPVHHAKSVEILNSSIKKRPRSCLTPMKSGCTPKGKKLLTPSTPKANRRRLNFSNSPRKTPNSTRKKISASPGPRVKVQLGFRGSTRNTVLKGHSKLACRALVLKQYKTALNHLLQIEELKKDLNQVIKKKISQEIQQICKYKDCVLRTKNIKQFSWKTACKQLESVCPLTMDFLHTVAGPSKLKQLPRVVSSVAILLFNRNMHMGALQVINSILMFRGHVRTKDFDLPVKMWFQKLAIAAKDKDKDMTALGLHQGSRFNEANIISGCSINEESPWPMYIAEPCPMTTPSYKESDIYDLHFKATSSEEKGTLFQLRNKFDHRGVKSVVKDAVNDCRDFVRFVTKGYIILTALQILNLTGVDDINKITDTMKKEEKKEFLEKLSSDIVEKYIVAKPFELEQNGHDTADNNRVPCGYPGCPKTFAINGKCKEKHRNICLYKDLQHLQLPETNKKLKVTNKVDSDKAETEDHKFNCSCSLLRDGLYDWIREDASKENEGDRLVRMWRLDILKYTLNNHTKYRLLSFRLQAQLLALLPPKLAHQLRHNRGMNIHGGAGKNAPGDLALEFLNMRAKDSLNSLSGNLSSSSIQRCGRSLQGCNDLIDSYTEGLQQFFGRPSNSKPPIQKDINSLVEELAKEKLFDKIPGRCHHSFQDIVNDDTSKVNGQKLSQWLT</sequence>
<dbReference type="OrthoDB" id="6123456at2759"/>
<dbReference type="AlphaFoldDB" id="A0A6J7ZVT3"/>
<evidence type="ECO:0000256" key="2">
    <source>
        <dbReference type="SAM" id="MobiDB-lite"/>
    </source>
</evidence>